<evidence type="ECO:0000313" key="2">
    <source>
        <dbReference type="EMBL" id="TDR48533.1"/>
    </source>
</evidence>
<feature type="transmembrane region" description="Helical" evidence="1">
    <location>
        <begin position="26"/>
        <end position="46"/>
    </location>
</feature>
<sequence>MSISLDSVAQSQVLLKLRRAACMRQLSALVLVLGCTATLPAAAGLLNVPNGDFSAPSDAGTVGGGVLGSSGTNVLIGAGPWMASYRGVIGLLAPPLMQIDSVTRSASISDVLGIQALSILNNGGYFSQIVPASYQPNKRYTLVTEIRQGVDLDLPVMAVSGVGSAFRAGNTVLGRSGTAAADHVRADKIDATTQRLAYSYDTGPAASGPIGIEMYDEPQGLLHAQLQESAEFSRVKLAESTIPPANSTLTVSGGGSQSALIGTPYGAPMIATVRDGNGNPLSDVLVTLAAPADFASAVISTDSETGTVIAGFTDANGQVRLTAVANPVAGCFKITASVLGINGTGAFNLRNYTQQQALAYKRANPDVIDAFQDSVYCNGFE</sequence>
<organism evidence="2 3">
    <name type="scientific">Tahibacter aquaticus</name>
    <dbReference type="NCBI Taxonomy" id="520092"/>
    <lineage>
        <taxon>Bacteria</taxon>
        <taxon>Pseudomonadati</taxon>
        <taxon>Pseudomonadota</taxon>
        <taxon>Gammaproteobacteria</taxon>
        <taxon>Lysobacterales</taxon>
        <taxon>Rhodanobacteraceae</taxon>
        <taxon>Tahibacter</taxon>
    </lineage>
</organism>
<keyword evidence="1" id="KW-0812">Transmembrane</keyword>
<proteinExistence type="predicted"/>
<dbReference type="AlphaFoldDB" id="A0A4R6Z9F5"/>
<name>A0A4R6Z9F5_9GAMM</name>
<evidence type="ECO:0000313" key="3">
    <source>
        <dbReference type="Proteomes" id="UP000295293"/>
    </source>
</evidence>
<keyword evidence="1" id="KW-0472">Membrane</keyword>
<gene>
    <name evidence="2" type="ORF">DFR29_101153</name>
</gene>
<keyword evidence="3" id="KW-1185">Reference proteome</keyword>
<accession>A0A4R6Z9F5</accession>
<comment type="caution">
    <text evidence="2">The sequence shown here is derived from an EMBL/GenBank/DDBJ whole genome shotgun (WGS) entry which is preliminary data.</text>
</comment>
<evidence type="ECO:0008006" key="4">
    <source>
        <dbReference type="Google" id="ProtNLM"/>
    </source>
</evidence>
<dbReference type="OrthoDB" id="5962371at2"/>
<dbReference type="InterPro" id="IPR008964">
    <property type="entry name" value="Invasin/intimin_cell_adhesion"/>
</dbReference>
<dbReference type="RefSeq" id="WP_133816656.1">
    <property type="nucleotide sequence ID" value="NZ_SNZH01000001.1"/>
</dbReference>
<keyword evidence="1" id="KW-1133">Transmembrane helix</keyword>
<dbReference type="InterPro" id="IPR013783">
    <property type="entry name" value="Ig-like_fold"/>
</dbReference>
<reference evidence="2 3" key="1">
    <citation type="submission" date="2019-03" db="EMBL/GenBank/DDBJ databases">
        <title>Genomic Encyclopedia of Type Strains, Phase IV (KMG-IV): sequencing the most valuable type-strain genomes for metagenomic binning, comparative biology and taxonomic classification.</title>
        <authorList>
            <person name="Goeker M."/>
        </authorList>
    </citation>
    <scope>NUCLEOTIDE SEQUENCE [LARGE SCALE GENOMIC DNA]</scope>
    <source>
        <strain evidence="2 3">DSM 21667</strain>
    </source>
</reference>
<evidence type="ECO:0000256" key="1">
    <source>
        <dbReference type="SAM" id="Phobius"/>
    </source>
</evidence>
<dbReference type="SUPFAM" id="SSF49373">
    <property type="entry name" value="Invasin/intimin cell-adhesion fragments"/>
    <property type="match status" value="1"/>
</dbReference>
<protein>
    <recommendedName>
        <fullName evidence="4">Big-1 domain-containing protein</fullName>
    </recommendedName>
</protein>
<dbReference type="EMBL" id="SNZH01000001">
    <property type="protein sequence ID" value="TDR48533.1"/>
    <property type="molecule type" value="Genomic_DNA"/>
</dbReference>
<dbReference type="Gene3D" id="2.60.40.10">
    <property type="entry name" value="Immunoglobulins"/>
    <property type="match status" value="1"/>
</dbReference>
<dbReference type="Proteomes" id="UP000295293">
    <property type="component" value="Unassembled WGS sequence"/>
</dbReference>